<name>A0A6J2KE52_BOMMA</name>
<organism evidence="8 9">
    <name type="scientific">Bombyx mandarina</name>
    <name type="common">Wild silk moth</name>
    <name type="synonym">Wild silkworm</name>
    <dbReference type="NCBI Taxonomy" id="7092"/>
    <lineage>
        <taxon>Eukaryota</taxon>
        <taxon>Metazoa</taxon>
        <taxon>Ecdysozoa</taxon>
        <taxon>Arthropoda</taxon>
        <taxon>Hexapoda</taxon>
        <taxon>Insecta</taxon>
        <taxon>Pterygota</taxon>
        <taxon>Neoptera</taxon>
        <taxon>Endopterygota</taxon>
        <taxon>Lepidoptera</taxon>
        <taxon>Glossata</taxon>
        <taxon>Ditrysia</taxon>
        <taxon>Bombycoidea</taxon>
        <taxon>Bombycidae</taxon>
        <taxon>Bombycinae</taxon>
        <taxon>Bombyx</taxon>
    </lineage>
</organism>
<dbReference type="GeneID" id="114250286"/>
<evidence type="ECO:0000256" key="6">
    <source>
        <dbReference type="SAM" id="Coils"/>
    </source>
</evidence>
<keyword evidence="3" id="KW-0805">Transcription regulation</keyword>
<keyword evidence="8" id="KW-1185">Reference proteome</keyword>
<dbReference type="PANTHER" id="PTHR21411:SF0">
    <property type="entry name" value="REGULATORY PROTEIN ZESTE"/>
    <property type="match status" value="1"/>
</dbReference>
<dbReference type="PANTHER" id="PTHR21411">
    <property type="entry name" value="APONTIC"/>
    <property type="match status" value="1"/>
</dbReference>
<accession>A0A6J2KE52</accession>
<dbReference type="AlphaFoldDB" id="A0A6J2KE52"/>
<evidence type="ECO:0000313" key="9">
    <source>
        <dbReference type="RefSeq" id="XP_028039898.1"/>
    </source>
</evidence>
<gene>
    <name evidence="9" type="primary">LOC114250286</name>
</gene>
<evidence type="ECO:0000256" key="4">
    <source>
        <dbReference type="ARBA" id="ARBA00023163"/>
    </source>
</evidence>
<keyword evidence="4" id="KW-0804">Transcription</keyword>
<evidence type="ECO:0000256" key="1">
    <source>
        <dbReference type="ARBA" id="ARBA00011764"/>
    </source>
</evidence>
<dbReference type="KEGG" id="bman:114250286"/>
<feature type="domain" description="Myb/SANT-like DNA-binding" evidence="7">
    <location>
        <begin position="7"/>
        <end position="80"/>
    </location>
</feature>
<dbReference type="InterPro" id="IPR028002">
    <property type="entry name" value="Myb_DNA-bind_5"/>
</dbReference>
<feature type="coiled-coil region" evidence="6">
    <location>
        <begin position="201"/>
        <end position="228"/>
    </location>
</feature>
<keyword evidence="6" id="KW-0175">Coiled coil</keyword>
<evidence type="ECO:0000256" key="3">
    <source>
        <dbReference type="ARBA" id="ARBA00023015"/>
    </source>
</evidence>
<comment type="subunit">
    <text evidence="1">Self-associates forming complexes of several hundred monomers.</text>
</comment>
<proteinExistence type="predicted"/>
<evidence type="ECO:0000256" key="2">
    <source>
        <dbReference type="ARBA" id="ARBA00016807"/>
    </source>
</evidence>
<dbReference type="Pfam" id="PF13873">
    <property type="entry name" value="Myb_DNA-bind_5"/>
    <property type="match status" value="1"/>
</dbReference>
<reference evidence="9" key="1">
    <citation type="submission" date="2025-08" db="UniProtKB">
        <authorList>
            <consortium name="RefSeq"/>
        </authorList>
    </citation>
    <scope>IDENTIFICATION</scope>
    <source>
        <tissue evidence="9">Silk gland</tissue>
    </source>
</reference>
<evidence type="ECO:0000313" key="8">
    <source>
        <dbReference type="Proteomes" id="UP000504629"/>
    </source>
</evidence>
<dbReference type="RefSeq" id="XP_028039898.1">
    <property type="nucleotide sequence ID" value="XM_028184097.1"/>
</dbReference>
<evidence type="ECO:0000256" key="5">
    <source>
        <dbReference type="ARBA" id="ARBA00025466"/>
    </source>
</evidence>
<dbReference type="Proteomes" id="UP000504629">
    <property type="component" value="Unplaced"/>
</dbReference>
<protein>
    <recommendedName>
        <fullName evidence="2">Regulatory protein zeste</fullName>
    </recommendedName>
</protein>
<evidence type="ECO:0000259" key="7">
    <source>
        <dbReference type="Pfam" id="PF13873"/>
    </source>
</evidence>
<dbReference type="OrthoDB" id="6340111at2759"/>
<sequence length="272" mass="30921">MAEKRKRGQNFTAEEKDKLVKLLASNKEVILNKKTDGCTNEAKNRAWLNVTDAFNATTTVYRTKDSLMKVWDKLKTESKLYYQSAKLSMTKTGGGPGEVKTGPILEQVCTLLGRACTGIIGVQDCDANVLDVVENESPIKESFEMCTENTATVEEFEAEKENQIPVENYSTNNTPLWSRRRPRLSVNNERTGAMSSLCTSFQNVNKKKEDIEDLKRQLLQEELEYKRKFYKYSLEAAAKDVEIKNEVLHQLKFGVKIVARAIMNINLELAIY</sequence>
<comment type="function">
    <text evidence="5">Involved in transvection phenomena (= synapsis-dependent gene expression), where the synaptic pairing of chromosomes carrying genes with which zeste interacts influences the expression of these genes. Zeste binds to DNA and stimulates transcription from a nearby promoter.</text>
</comment>